<sequence length="131" mass="14985">MQVAKMRMLRWMCGHTKRDMIRNQEIPGEVRACEVEMHRCPSEEMRDVGYGRGFFSFKDPLVPLLPNGPPDAGWDCPPPSFLAFASSSFDPTAKQVCSMFRHDPVDSSNGSEHSPNLRRYFAMHEKVFVSF</sequence>
<dbReference type="AlphaFoldDB" id="A0AAF0TUV6"/>
<keyword evidence="2" id="KW-1185">Reference proteome</keyword>
<organism evidence="1 2">
    <name type="scientific">Solanum verrucosum</name>
    <dbReference type="NCBI Taxonomy" id="315347"/>
    <lineage>
        <taxon>Eukaryota</taxon>
        <taxon>Viridiplantae</taxon>
        <taxon>Streptophyta</taxon>
        <taxon>Embryophyta</taxon>
        <taxon>Tracheophyta</taxon>
        <taxon>Spermatophyta</taxon>
        <taxon>Magnoliopsida</taxon>
        <taxon>eudicotyledons</taxon>
        <taxon>Gunneridae</taxon>
        <taxon>Pentapetalae</taxon>
        <taxon>asterids</taxon>
        <taxon>lamiids</taxon>
        <taxon>Solanales</taxon>
        <taxon>Solanaceae</taxon>
        <taxon>Solanoideae</taxon>
        <taxon>Solaneae</taxon>
        <taxon>Solanum</taxon>
    </lineage>
</organism>
<accession>A0AAF0TUV6</accession>
<gene>
    <name evidence="1" type="ORF">MTR67_027457</name>
</gene>
<protein>
    <submittedName>
        <fullName evidence="1">Uncharacterized protein</fullName>
    </submittedName>
</protein>
<evidence type="ECO:0000313" key="1">
    <source>
        <dbReference type="EMBL" id="WMV34072.1"/>
    </source>
</evidence>
<dbReference type="EMBL" id="CP133617">
    <property type="protein sequence ID" value="WMV34072.1"/>
    <property type="molecule type" value="Genomic_DNA"/>
</dbReference>
<evidence type="ECO:0000313" key="2">
    <source>
        <dbReference type="Proteomes" id="UP001234989"/>
    </source>
</evidence>
<dbReference type="Proteomes" id="UP001234989">
    <property type="component" value="Chromosome 6"/>
</dbReference>
<proteinExistence type="predicted"/>
<name>A0AAF0TUV6_SOLVR</name>
<reference evidence="1" key="1">
    <citation type="submission" date="2023-08" db="EMBL/GenBank/DDBJ databases">
        <title>A de novo genome assembly of Solanum verrucosum Schlechtendal, a Mexican diploid species geographically isolated from the other diploid A-genome species in potato relatives.</title>
        <authorList>
            <person name="Hosaka K."/>
        </authorList>
    </citation>
    <scope>NUCLEOTIDE SEQUENCE</scope>
    <source>
        <tissue evidence="1">Young leaves</tissue>
    </source>
</reference>